<keyword evidence="1" id="KW-0472">Membrane</keyword>
<keyword evidence="1" id="KW-0812">Transmembrane</keyword>
<evidence type="ECO:0000256" key="1">
    <source>
        <dbReference type="SAM" id="Phobius"/>
    </source>
</evidence>
<name>A0ABT1RL27_9FIRM</name>
<sequence length="528" mass="58378">MRKRVLSILLACMIGLGAFFGSYEKAHAVPAAIPPLLVVGILAACGITIGSSDAVDRFMSKYKDTALFQAILDQVKADKIQIASGGVILYSISRELIDAVKSFWKEENLPIQAEFGGNIENGIWKGTAELNVDHSTYLIKKGGSYVFDSEFDSREIYKLGNVKLGHFIESNPYASTRVLIFGVFPFNGLSFDYSYTKTPFCFYSRAIGDHDINTYKMDNRYHYASVNSRTGELSGCVSTNVYIRYIGETNKSYQYEQITSCINPQYGSEEHTHTQTIDVDKTVVGESNPTTVTLDDVNKKLDELKEGQWFVAPDTNGSISENPDDYVGLTAEDVIYGGGAVNPNQCICSNDVINKACPLHGIGCPDCICVGNDYAKDCPVHGSLVDTDAKTGILSDIYAGVRSIADTLTDALASVGEGVYTGVKDIAATLRDMFKPSDFDLSFDGFKSIGLSDKFPFCIPFDFYDCIAVWSADASNYKLHVDVNTSFWKVKHTVDMSQFSTPIKFFRLFCIVIFSYILITRTRSLMKW</sequence>
<accession>A0ABT1RL27</accession>
<protein>
    <submittedName>
        <fullName evidence="2">Uncharacterized protein</fullName>
    </submittedName>
</protein>
<feature type="transmembrane region" description="Helical" evidence="1">
    <location>
        <begin position="505"/>
        <end position="522"/>
    </location>
</feature>
<evidence type="ECO:0000313" key="3">
    <source>
        <dbReference type="Proteomes" id="UP001524502"/>
    </source>
</evidence>
<feature type="transmembrane region" description="Helical" evidence="1">
    <location>
        <begin position="31"/>
        <end position="51"/>
    </location>
</feature>
<dbReference type="EMBL" id="JANFXK010000003">
    <property type="protein sequence ID" value="MCQ4635865.1"/>
    <property type="molecule type" value="Genomic_DNA"/>
</dbReference>
<reference evidence="2 3" key="1">
    <citation type="submission" date="2022-06" db="EMBL/GenBank/DDBJ databases">
        <title>Isolation of gut microbiota from human fecal samples.</title>
        <authorList>
            <person name="Pamer E.G."/>
            <person name="Barat B."/>
            <person name="Waligurski E."/>
            <person name="Medina S."/>
            <person name="Paddock L."/>
            <person name="Mostad J."/>
        </authorList>
    </citation>
    <scope>NUCLEOTIDE SEQUENCE [LARGE SCALE GENOMIC DNA]</scope>
    <source>
        <strain evidence="2 3">SL.3.17</strain>
    </source>
</reference>
<keyword evidence="3" id="KW-1185">Reference proteome</keyword>
<comment type="caution">
    <text evidence="2">The sequence shown here is derived from an EMBL/GenBank/DDBJ whole genome shotgun (WGS) entry which is preliminary data.</text>
</comment>
<gene>
    <name evidence="2" type="ORF">NE619_03920</name>
</gene>
<dbReference type="Proteomes" id="UP001524502">
    <property type="component" value="Unassembled WGS sequence"/>
</dbReference>
<proteinExistence type="predicted"/>
<keyword evidence="1" id="KW-1133">Transmembrane helix</keyword>
<evidence type="ECO:0000313" key="2">
    <source>
        <dbReference type="EMBL" id="MCQ4635865.1"/>
    </source>
</evidence>
<organism evidence="2 3">
    <name type="scientific">Anaerovorax odorimutans</name>
    <dbReference type="NCBI Taxonomy" id="109327"/>
    <lineage>
        <taxon>Bacteria</taxon>
        <taxon>Bacillati</taxon>
        <taxon>Bacillota</taxon>
        <taxon>Clostridia</taxon>
        <taxon>Peptostreptococcales</taxon>
        <taxon>Anaerovoracaceae</taxon>
        <taxon>Anaerovorax</taxon>
    </lineage>
</organism>
<dbReference type="RefSeq" id="WP_256131054.1">
    <property type="nucleotide sequence ID" value="NZ_JANFXK010000003.1"/>
</dbReference>